<accession>A0A7R8YNT5</accession>
<feature type="region of interest" description="Disordered" evidence="1">
    <location>
        <begin position="1"/>
        <end position="20"/>
    </location>
</feature>
<dbReference type="EMBL" id="LR899009">
    <property type="protein sequence ID" value="CAD7080016.1"/>
    <property type="molecule type" value="Genomic_DNA"/>
</dbReference>
<feature type="compositionally biased region" description="Basic and acidic residues" evidence="1">
    <location>
        <begin position="7"/>
        <end position="18"/>
    </location>
</feature>
<reference evidence="2 3" key="1">
    <citation type="submission" date="2020-11" db="EMBL/GenBank/DDBJ databases">
        <authorList>
            <person name="Wallbank WR R."/>
            <person name="Pardo Diaz C."/>
            <person name="Kozak K."/>
            <person name="Martin S."/>
            <person name="Jiggins C."/>
            <person name="Moest M."/>
            <person name="Warren A I."/>
            <person name="Generalovic N T."/>
            <person name="Byers J.R.P. K."/>
            <person name="Montejo-Kovacevich G."/>
            <person name="Yen C E."/>
        </authorList>
    </citation>
    <scope>NUCLEOTIDE SEQUENCE [LARGE SCALE GENOMIC DNA]</scope>
</reference>
<gene>
    <name evidence="2" type="ORF">HERILL_LOCUS3194</name>
</gene>
<name>A0A7R8YNT5_HERIL</name>
<proteinExistence type="predicted"/>
<sequence>MDQLAQRNEDGQYDEQKTTKKVGIATDSGASMRKSWISLGLSTRRRWGLFCFVSLLINLSICKRFSVHSSCEWLIYFSIECNVESRNNVKREKGTLITEHQELPK</sequence>
<keyword evidence="3" id="KW-1185">Reference proteome</keyword>
<protein>
    <submittedName>
        <fullName evidence="2">Uncharacterized protein</fullName>
    </submittedName>
</protein>
<dbReference type="Proteomes" id="UP000594454">
    <property type="component" value="Chromosome 1"/>
</dbReference>
<evidence type="ECO:0000313" key="3">
    <source>
        <dbReference type="Proteomes" id="UP000594454"/>
    </source>
</evidence>
<evidence type="ECO:0000313" key="2">
    <source>
        <dbReference type="EMBL" id="CAD7080016.1"/>
    </source>
</evidence>
<evidence type="ECO:0000256" key="1">
    <source>
        <dbReference type="SAM" id="MobiDB-lite"/>
    </source>
</evidence>
<organism evidence="2 3">
    <name type="scientific">Hermetia illucens</name>
    <name type="common">Black soldier fly</name>
    <dbReference type="NCBI Taxonomy" id="343691"/>
    <lineage>
        <taxon>Eukaryota</taxon>
        <taxon>Metazoa</taxon>
        <taxon>Ecdysozoa</taxon>
        <taxon>Arthropoda</taxon>
        <taxon>Hexapoda</taxon>
        <taxon>Insecta</taxon>
        <taxon>Pterygota</taxon>
        <taxon>Neoptera</taxon>
        <taxon>Endopterygota</taxon>
        <taxon>Diptera</taxon>
        <taxon>Brachycera</taxon>
        <taxon>Stratiomyomorpha</taxon>
        <taxon>Stratiomyidae</taxon>
        <taxon>Hermetiinae</taxon>
        <taxon>Hermetia</taxon>
    </lineage>
</organism>
<dbReference type="InParanoid" id="A0A7R8YNT5"/>
<dbReference type="AlphaFoldDB" id="A0A7R8YNT5"/>